<dbReference type="GO" id="GO:0007095">
    <property type="term" value="P:mitotic G2 DNA damage checkpoint signaling"/>
    <property type="evidence" value="ECO:0007669"/>
    <property type="project" value="TreeGrafter"/>
</dbReference>
<dbReference type="GO" id="GO:0006303">
    <property type="term" value="P:double-strand break repair via nonhomologous end joining"/>
    <property type="evidence" value="ECO:0007669"/>
    <property type="project" value="TreeGrafter"/>
</dbReference>
<feature type="compositionally biased region" description="Basic and acidic residues" evidence="15">
    <location>
        <begin position="72"/>
        <end position="84"/>
    </location>
</feature>
<protein>
    <submittedName>
        <fullName evidence="17">DNA repair exonuclease</fullName>
    </submittedName>
</protein>
<evidence type="ECO:0000256" key="1">
    <source>
        <dbReference type="ARBA" id="ARBA00001936"/>
    </source>
</evidence>
<dbReference type="GO" id="GO:0042138">
    <property type="term" value="P:meiotic DNA double-strand break formation"/>
    <property type="evidence" value="ECO:0007669"/>
    <property type="project" value="TreeGrafter"/>
</dbReference>
<accession>A0A316UBT4</accession>
<feature type="compositionally biased region" description="Polar residues" evidence="15">
    <location>
        <begin position="727"/>
        <end position="737"/>
    </location>
</feature>
<dbReference type="SMART" id="SM01347">
    <property type="entry name" value="Mre11_DNA_bind"/>
    <property type="match status" value="1"/>
</dbReference>
<dbReference type="OrthoDB" id="30417at2759"/>
<keyword evidence="14" id="KW-0469">Meiosis</keyword>
<proteinExistence type="inferred from homology"/>
<keyword evidence="18" id="KW-1185">Reference proteome</keyword>
<comment type="similarity">
    <text evidence="4">Belongs to the MRE11/RAD32 family.</text>
</comment>
<dbReference type="FunFam" id="3.60.21.10:FF:000011">
    <property type="entry name" value="Double-strand break repair protein"/>
    <property type="match status" value="1"/>
</dbReference>
<name>A0A316UBT4_9BASI</name>
<feature type="compositionally biased region" description="Low complexity" evidence="15">
    <location>
        <begin position="830"/>
        <end position="844"/>
    </location>
</feature>
<dbReference type="GO" id="GO:0000014">
    <property type="term" value="F:single-stranded DNA endodeoxyribonuclease activity"/>
    <property type="evidence" value="ECO:0007669"/>
    <property type="project" value="TreeGrafter"/>
</dbReference>
<dbReference type="InterPro" id="IPR029052">
    <property type="entry name" value="Metallo-depent_PP-like"/>
</dbReference>
<keyword evidence="11" id="KW-0234">DNA repair</keyword>
<keyword evidence="6" id="KW-0540">Nuclease</keyword>
<evidence type="ECO:0000256" key="12">
    <source>
        <dbReference type="ARBA" id="ARBA00023211"/>
    </source>
</evidence>
<evidence type="ECO:0000313" key="18">
    <source>
        <dbReference type="Proteomes" id="UP000245942"/>
    </source>
</evidence>
<keyword evidence="10 17" id="KW-0269">Exonuclease</keyword>
<evidence type="ECO:0000256" key="8">
    <source>
        <dbReference type="ARBA" id="ARBA00022763"/>
    </source>
</evidence>
<evidence type="ECO:0000256" key="5">
    <source>
        <dbReference type="ARBA" id="ARBA00022454"/>
    </source>
</evidence>
<sequence>MVRTTRAARAATADAEAAAAAAAEAGTEAPPAPVEEDQSASPAHPEQQEPGQGKADENRYSQPSESGSRSQSRPEPEHTPDGDHGFAGQGGATSFTPRDPASHIKIMLATDNHVGYMERDPVRGQDSINTFREILQLAVAHDVDMILLGGDLFHENKPTRATLHQVMASIREYCMGDKPISLELLSDPNDGQADGYSFPAVNYEDANLNVSIPVFSIHGNHDDPQGVGIDGALSALDLLSVSGLVNYFGKIELPSDDQTAQNSSRRAPNAGGLSDVGIRIRPVLLQKGDTKLALYGMGNIKDERMHYELRANRVRMYRPREDPDDWFNILVVHQNRAAHNPKACVPETMFDDSVHLVVWGHEHEQLINPQPVGGKRYYITQPGSSVATSLSPGEASEKSVAIVHIEGRGFSMEPIPLQTVRPFIMDDMALKEEAEDAQVSLDDKGALQNLLKNRVYELIDRANEEWDQKHAHLRPRDRPQRMLPLVRLRVEYEANFELGNPIRFGQEFIDKVANPKDVLQFHKKKAPPRKKASSDRRYAYVDVEPEDLMSVEKFEKIKVGGLVKEFLDAQKLELLNSDGLERAITNFVDKDDRDAIQHFVKSMMKTFQGTLNSMAPNEEQLEHELDRIREEQSKNDERRAESRRRAQEEEEQDVNDHTGTSRGADKGKAPKSKSGRTAKQVDSDDSMLMDEGSDGFSDSSRASPVARTGGSSRRGGASNKASGSRSTAKSGSRSRSNGMFLGQSQEDDEEDIMDQEEEEDSTPAPRAPAATSKATSRAQALARNTPAKKKAPAAASTSTARKATTTGRGGRAAAAKASRRITAEAESDDGSLSSPGDGAGSDSPGFEELDEEESQAAAAKSRAGAGRKGAAGRR</sequence>
<evidence type="ECO:0000256" key="6">
    <source>
        <dbReference type="ARBA" id="ARBA00022722"/>
    </source>
</evidence>
<feature type="region of interest" description="Disordered" evidence="15">
    <location>
        <begin position="628"/>
        <end position="874"/>
    </location>
</feature>
<dbReference type="GO" id="GO:0030145">
    <property type="term" value="F:manganese ion binding"/>
    <property type="evidence" value="ECO:0007669"/>
    <property type="project" value="InterPro"/>
</dbReference>
<keyword evidence="12" id="KW-0464">Manganese</keyword>
<dbReference type="AlphaFoldDB" id="A0A316UBT4"/>
<dbReference type="CDD" id="cd00840">
    <property type="entry name" value="MPP_Mre11_N"/>
    <property type="match status" value="1"/>
</dbReference>
<comment type="cofactor">
    <cofactor evidence="1">
        <name>Mn(2+)</name>
        <dbReference type="ChEBI" id="CHEBI:29035"/>
    </cofactor>
</comment>
<dbReference type="PANTHER" id="PTHR10139">
    <property type="entry name" value="DOUBLE-STRAND BREAK REPAIR PROTEIN MRE11"/>
    <property type="match status" value="1"/>
</dbReference>
<dbReference type="Pfam" id="PF04152">
    <property type="entry name" value="Mre11_DNA_bind"/>
    <property type="match status" value="1"/>
</dbReference>
<feature type="compositionally biased region" description="Low complexity" evidence="15">
    <location>
        <begin position="792"/>
        <end position="816"/>
    </location>
</feature>
<evidence type="ECO:0000256" key="10">
    <source>
        <dbReference type="ARBA" id="ARBA00022839"/>
    </source>
</evidence>
<dbReference type="STRING" id="1684307.A0A316UBT4"/>
<feature type="compositionally biased region" description="Low complexity" evidence="15">
    <location>
        <begin position="706"/>
        <end position="726"/>
    </location>
</feature>
<dbReference type="RefSeq" id="XP_025349816.1">
    <property type="nucleotide sequence ID" value="XM_025491548.1"/>
</dbReference>
<evidence type="ECO:0000256" key="7">
    <source>
        <dbReference type="ARBA" id="ARBA00022759"/>
    </source>
</evidence>
<feature type="compositionally biased region" description="Acidic residues" evidence="15">
    <location>
        <begin position="845"/>
        <end position="854"/>
    </location>
</feature>
<dbReference type="Pfam" id="PF00149">
    <property type="entry name" value="Metallophos"/>
    <property type="match status" value="1"/>
</dbReference>
<dbReference type="GO" id="GO:0031573">
    <property type="term" value="P:mitotic intra-S DNA damage checkpoint signaling"/>
    <property type="evidence" value="ECO:0007669"/>
    <property type="project" value="TreeGrafter"/>
</dbReference>
<gene>
    <name evidence="17" type="ORF">BCV69DRAFT_280251</name>
</gene>
<organism evidence="17 18">
    <name type="scientific">Pseudomicrostroma glucosiphilum</name>
    <dbReference type="NCBI Taxonomy" id="1684307"/>
    <lineage>
        <taxon>Eukaryota</taxon>
        <taxon>Fungi</taxon>
        <taxon>Dikarya</taxon>
        <taxon>Basidiomycota</taxon>
        <taxon>Ustilaginomycotina</taxon>
        <taxon>Exobasidiomycetes</taxon>
        <taxon>Microstromatales</taxon>
        <taxon>Microstromatales incertae sedis</taxon>
        <taxon>Pseudomicrostroma</taxon>
    </lineage>
</organism>
<dbReference type="Gene3D" id="3.60.21.10">
    <property type="match status" value="1"/>
</dbReference>
<dbReference type="Gene3D" id="3.30.110.110">
    <property type="entry name" value="Mre11, capping domain"/>
    <property type="match status" value="1"/>
</dbReference>
<dbReference type="GO" id="GO:0000724">
    <property type="term" value="P:double-strand break repair via homologous recombination"/>
    <property type="evidence" value="ECO:0007669"/>
    <property type="project" value="TreeGrafter"/>
</dbReference>
<dbReference type="PANTHER" id="PTHR10139:SF1">
    <property type="entry name" value="DOUBLE-STRAND BREAK REPAIR PROTEIN MRE11"/>
    <property type="match status" value="1"/>
</dbReference>
<reference evidence="17 18" key="1">
    <citation type="journal article" date="2018" name="Mol. Biol. Evol.">
        <title>Broad Genomic Sampling Reveals a Smut Pathogenic Ancestry of the Fungal Clade Ustilaginomycotina.</title>
        <authorList>
            <person name="Kijpornyongpan T."/>
            <person name="Mondo S.J."/>
            <person name="Barry K."/>
            <person name="Sandor L."/>
            <person name="Lee J."/>
            <person name="Lipzen A."/>
            <person name="Pangilinan J."/>
            <person name="LaButti K."/>
            <person name="Hainaut M."/>
            <person name="Henrissat B."/>
            <person name="Grigoriev I.V."/>
            <person name="Spatafora J.W."/>
            <person name="Aime M.C."/>
        </authorList>
    </citation>
    <scope>NUCLEOTIDE SEQUENCE [LARGE SCALE GENOMIC DNA]</scope>
    <source>
        <strain evidence="17 18">MCA 4718</strain>
    </source>
</reference>
<evidence type="ECO:0000259" key="16">
    <source>
        <dbReference type="SMART" id="SM01347"/>
    </source>
</evidence>
<evidence type="ECO:0000256" key="9">
    <source>
        <dbReference type="ARBA" id="ARBA00022801"/>
    </source>
</evidence>
<dbReference type="SUPFAM" id="SSF56300">
    <property type="entry name" value="Metallo-dependent phosphatases"/>
    <property type="match status" value="1"/>
</dbReference>
<evidence type="ECO:0000256" key="3">
    <source>
        <dbReference type="ARBA" id="ARBA00004286"/>
    </source>
</evidence>
<feature type="compositionally biased region" description="Low complexity" evidence="15">
    <location>
        <begin position="1"/>
        <end position="29"/>
    </location>
</feature>
<dbReference type="Proteomes" id="UP000245942">
    <property type="component" value="Unassembled WGS sequence"/>
</dbReference>
<keyword evidence="9" id="KW-0378">Hydrolase</keyword>
<feature type="compositionally biased region" description="Basic and acidic residues" evidence="15">
    <location>
        <begin position="628"/>
        <end position="647"/>
    </location>
</feature>
<dbReference type="GeneID" id="37013282"/>
<evidence type="ECO:0000256" key="11">
    <source>
        <dbReference type="ARBA" id="ARBA00023204"/>
    </source>
</evidence>
<dbReference type="GO" id="GO:0030870">
    <property type="term" value="C:Mre11 complex"/>
    <property type="evidence" value="ECO:0007669"/>
    <property type="project" value="UniProtKB-ARBA"/>
</dbReference>
<keyword evidence="13" id="KW-0539">Nucleus</keyword>
<evidence type="ECO:0000256" key="4">
    <source>
        <dbReference type="ARBA" id="ARBA00009028"/>
    </source>
</evidence>
<dbReference type="InterPro" id="IPR038487">
    <property type="entry name" value="Mre11_capping_dom"/>
</dbReference>
<feature type="compositionally biased region" description="Acidic residues" evidence="15">
    <location>
        <begin position="745"/>
        <end position="761"/>
    </location>
</feature>
<dbReference type="GO" id="GO:0004527">
    <property type="term" value="F:exonuclease activity"/>
    <property type="evidence" value="ECO:0007669"/>
    <property type="project" value="UniProtKB-KW"/>
</dbReference>
<dbReference type="InterPro" id="IPR007281">
    <property type="entry name" value="Mre11_DNA-bd"/>
</dbReference>
<feature type="domain" description="Mre11 DNA-binding" evidence="16">
    <location>
        <begin position="410"/>
        <end position="587"/>
    </location>
</feature>
<dbReference type="InterPro" id="IPR004843">
    <property type="entry name" value="Calcineurin-like_PHP"/>
</dbReference>
<evidence type="ECO:0000313" key="17">
    <source>
        <dbReference type="EMBL" id="PWN22656.1"/>
    </source>
</evidence>
<dbReference type="GO" id="GO:0035861">
    <property type="term" value="C:site of double-strand break"/>
    <property type="evidence" value="ECO:0007669"/>
    <property type="project" value="TreeGrafter"/>
</dbReference>
<dbReference type="GO" id="GO:0097552">
    <property type="term" value="P:mitochondrial double-strand break repair via homologous recombination"/>
    <property type="evidence" value="ECO:0007669"/>
    <property type="project" value="TreeGrafter"/>
</dbReference>
<evidence type="ECO:0000256" key="14">
    <source>
        <dbReference type="ARBA" id="ARBA00023254"/>
    </source>
</evidence>
<keyword evidence="8" id="KW-0227">DNA damage</keyword>
<feature type="compositionally biased region" description="Low complexity" evidence="15">
    <location>
        <begin position="61"/>
        <end position="71"/>
    </location>
</feature>
<dbReference type="GO" id="GO:0000723">
    <property type="term" value="P:telomere maintenance"/>
    <property type="evidence" value="ECO:0007669"/>
    <property type="project" value="TreeGrafter"/>
</dbReference>
<feature type="compositionally biased region" description="Acidic residues" evidence="15">
    <location>
        <begin position="683"/>
        <end position="693"/>
    </location>
</feature>
<feature type="compositionally biased region" description="Low complexity" evidence="15">
    <location>
        <begin position="762"/>
        <end position="778"/>
    </location>
</feature>
<evidence type="ECO:0000256" key="15">
    <source>
        <dbReference type="SAM" id="MobiDB-lite"/>
    </source>
</evidence>
<feature type="region of interest" description="Disordered" evidence="15">
    <location>
        <begin position="1"/>
        <end position="99"/>
    </location>
</feature>
<dbReference type="InterPro" id="IPR041796">
    <property type="entry name" value="Mre11_N"/>
</dbReference>
<evidence type="ECO:0000256" key="2">
    <source>
        <dbReference type="ARBA" id="ARBA00004123"/>
    </source>
</evidence>
<keyword evidence="7" id="KW-0255">Endonuclease</keyword>
<evidence type="ECO:0000256" key="13">
    <source>
        <dbReference type="ARBA" id="ARBA00023242"/>
    </source>
</evidence>
<comment type="subcellular location">
    <subcellularLocation>
        <location evidence="3">Chromosome</location>
    </subcellularLocation>
    <subcellularLocation>
        <location evidence="2">Nucleus</location>
    </subcellularLocation>
</comment>
<keyword evidence="5" id="KW-0158">Chromosome</keyword>
<dbReference type="EMBL" id="KZ819322">
    <property type="protein sequence ID" value="PWN22656.1"/>
    <property type="molecule type" value="Genomic_DNA"/>
</dbReference>